<evidence type="ECO:0000313" key="2">
    <source>
        <dbReference type="EMBL" id="NYT35673.1"/>
    </source>
</evidence>
<dbReference type="Gene3D" id="3.60.120.10">
    <property type="entry name" value="Anthranilate synthase"/>
    <property type="match status" value="1"/>
</dbReference>
<dbReference type="PANTHER" id="PTHR11236:SF50">
    <property type="entry name" value="AMINODEOXYCHORISMATE SYNTHASE COMPONENT 1"/>
    <property type="match status" value="1"/>
</dbReference>
<sequence>MPQPEVLCRFENRLSGTALALSGLRTRIEARSSDELSLAFARIDQARQEGHWVALLLDYELGDWLEPAAAGSPRVHPPANHPPLTALVFAQAHHEAVWPALGAPPALTASARIGRQHYMAHVQALRNAITRGEIYQANYTFPIDVISDMAPRDLYRSISGRHPTAFGAYIQDGERHVLSFSPELFFKRRAGTITVRPMKGTAPRRPDPEEDQREGRALLQSIKNRAENVMIVDLLRNDLGRLAVPGSVEVQSLCELECYPSVWTLTSTVTAHAPAASLETLLRALFPCGSITGAPKIAAMRKIRLHEASPRGIYCGSLGWLAPNGDCTFNVAIRTIEMHKPGHGVMGVGGGIVHDSDPALEWEECLWKARILNTAAATTEEKSITMV</sequence>
<dbReference type="EMBL" id="JACCEW010000001">
    <property type="protein sequence ID" value="NYT35673.1"/>
    <property type="molecule type" value="Genomic_DNA"/>
</dbReference>
<keyword evidence="2" id="KW-0808">Transferase</keyword>
<keyword evidence="3" id="KW-1185">Reference proteome</keyword>
<evidence type="ECO:0000259" key="1">
    <source>
        <dbReference type="Pfam" id="PF00425"/>
    </source>
</evidence>
<dbReference type="NCBIfam" id="TIGR00553">
    <property type="entry name" value="pabB"/>
    <property type="match status" value="1"/>
</dbReference>
<dbReference type="SUPFAM" id="SSF56322">
    <property type="entry name" value="ADC synthase"/>
    <property type="match status" value="1"/>
</dbReference>
<accession>A0A853F6F4</accession>
<dbReference type="InterPro" id="IPR005801">
    <property type="entry name" value="ADC_synthase"/>
</dbReference>
<evidence type="ECO:0000313" key="3">
    <source>
        <dbReference type="Proteomes" id="UP000580517"/>
    </source>
</evidence>
<dbReference type="OrthoDB" id="9803598at2"/>
<dbReference type="RefSeq" id="WP_129967615.1">
    <property type="nucleotide sequence ID" value="NZ_JACCEW010000001.1"/>
</dbReference>
<dbReference type="GO" id="GO:0046820">
    <property type="term" value="F:4-amino-4-deoxychorismate synthase activity"/>
    <property type="evidence" value="ECO:0007669"/>
    <property type="project" value="UniProtKB-EC"/>
</dbReference>
<proteinExistence type="predicted"/>
<dbReference type="InterPro" id="IPR005802">
    <property type="entry name" value="ADC_synth_comp_1"/>
</dbReference>
<protein>
    <submittedName>
        <fullName evidence="2">Aminodeoxychorismate synthase component I</fullName>
        <ecNumber evidence="2">2.6.1.85</ecNumber>
    </submittedName>
</protein>
<dbReference type="Proteomes" id="UP000580517">
    <property type="component" value="Unassembled WGS sequence"/>
</dbReference>
<gene>
    <name evidence="2" type="primary">pabB</name>
    <name evidence="2" type="ORF">H0A68_02215</name>
</gene>
<feature type="domain" description="Chorismate-utilising enzyme C-terminal" evidence="1">
    <location>
        <begin position="115"/>
        <end position="368"/>
    </location>
</feature>
<dbReference type="GO" id="GO:0009396">
    <property type="term" value="P:folic acid-containing compound biosynthetic process"/>
    <property type="evidence" value="ECO:0007669"/>
    <property type="project" value="InterPro"/>
</dbReference>
<keyword evidence="2" id="KW-0032">Aminotransferase</keyword>
<name>A0A853F6F4_9BURK</name>
<reference evidence="2 3" key="1">
    <citation type="submission" date="2020-07" db="EMBL/GenBank/DDBJ databases">
        <title>Taxonomic revisions and descriptions of new bacterial species based on genomic comparisons in the high-G+C-content subgroup of the family Alcaligenaceae.</title>
        <authorList>
            <person name="Szabo A."/>
            <person name="Felfoldi T."/>
        </authorList>
    </citation>
    <scope>NUCLEOTIDE SEQUENCE [LARGE SCALE GENOMIC DNA]</scope>
    <source>
        <strain evidence="2 3">DSM 25264</strain>
    </source>
</reference>
<dbReference type="InterPro" id="IPR015890">
    <property type="entry name" value="Chorismate_C"/>
</dbReference>
<organism evidence="2 3">
    <name type="scientific">Allopusillimonas soli</name>
    <dbReference type="NCBI Taxonomy" id="659016"/>
    <lineage>
        <taxon>Bacteria</taxon>
        <taxon>Pseudomonadati</taxon>
        <taxon>Pseudomonadota</taxon>
        <taxon>Betaproteobacteria</taxon>
        <taxon>Burkholderiales</taxon>
        <taxon>Alcaligenaceae</taxon>
        <taxon>Allopusillimonas</taxon>
    </lineage>
</organism>
<dbReference type="PANTHER" id="PTHR11236">
    <property type="entry name" value="AMINOBENZOATE/ANTHRANILATE SYNTHASE"/>
    <property type="match status" value="1"/>
</dbReference>
<dbReference type="InterPro" id="IPR019999">
    <property type="entry name" value="Anth_synth_I-like"/>
</dbReference>
<dbReference type="GO" id="GO:0000162">
    <property type="term" value="P:L-tryptophan biosynthetic process"/>
    <property type="evidence" value="ECO:0007669"/>
    <property type="project" value="TreeGrafter"/>
</dbReference>
<comment type="caution">
    <text evidence="2">The sequence shown here is derived from an EMBL/GenBank/DDBJ whole genome shotgun (WGS) entry which is preliminary data.</text>
</comment>
<dbReference type="PRINTS" id="PR00095">
    <property type="entry name" value="ANTSNTHASEI"/>
</dbReference>
<dbReference type="EC" id="2.6.1.85" evidence="2"/>
<dbReference type="Pfam" id="PF00425">
    <property type="entry name" value="Chorismate_bind"/>
    <property type="match status" value="1"/>
</dbReference>
<dbReference type="AlphaFoldDB" id="A0A853F6F4"/>